<dbReference type="AlphaFoldDB" id="A0A9W8VCF2"/>
<evidence type="ECO:0000313" key="4">
    <source>
        <dbReference type="Proteomes" id="UP001152049"/>
    </source>
</evidence>
<reference evidence="3" key="1">
    <citation type="submission" date="2022-09" db="EMBL/GenBank/DDBJ databases">
        <title>Fusarium specimens isolated from Avocado Roots.</title>
        <authorList>
            <person name="Stajich J."/>
            <person name="Roper C."/>
            <person name="Heimlech-Rivalta G."/>
        </authorList>
    </citation>
    <scope>NUCLEOTIDE SEQUENCE</scope>
    <source>
        <strain evidence="3">CF00136</strain>
    </source>
</reference>
<dbReference type="OrthoDB" id="10250282at2759"/>
<feature type="domain" description="Beta-lactamase-like ARB-00930-like C-terminal" evidence="2">
    <location>
        <begin position="216"/>
        <end position="368"/>
    </location>
</feature>
<dbReference type="Proteomes" id="UP001152049">
    <property type="component" value="Unassembled WGS sequence"/>
</dbReference>
<protein>
    <recommendedName>
        <fullName evidence="5">Beta-lactamase-related domain-containing protein</fullName>
    </recommendedName>
</protein>
<dbReference type="InterPro" id="IPR012338">
    <property type="entry name" value="Beta-lactam/transpept-like"/>
</dbReference>
<sequence length="369" mass="39609">MPIYSNAAFQILAYALEGITNKTFPQVFNEYIQKRLRLNATYLSTPPDSADLNAIIPGDVNESRWNVDVGDTTSTAQGFMFSNGADMAAIGRSVLASSLLSQVSTRRWLKPISNTPDLRFAVGMPWEIRRMELPVAASTQVSSGKAPTRLLDLYTKNGGLGAYYAQIALSPDHGLGFTVTQAGRPRTDGSDTRFQELSIINEMITDIMVPAFEAAAAAQATRNMAGTYTASDGSGMEIAIVGLDGHLGLGVHNWTIGDIDLLVSYYAALSSSGKPPTSASPRASLRLYPVGLRGNGQVAFRGVYGPDTSKSSFLQPDKPWIGGCGAWGSIGEPAYDNVGLDDFVFVMDKTGRAVYLTARGVKKTLQRQD</sequence>
<name>A0A9W8VCF2_9HYPO</name>
<gene>
    <name evidence="3" type="ORF">NW762_008974</name>
</gene>
<dbReference type="Pfam" id="PF00144">
    <property type="entry name" value="Beta-lactamase"/>
    <property type="match status" value="1"/>
</dbReference>
<dbReference type="EMBL" id="JAOQAZ010000018">
    <property type="protein sequence ID" value="KAJ4256878.1"/>
    <property type="molecule type" value="Genomic_DNA"/>
</dbReference>
<keyword evidence="4" id="KW-1185">Reference proteome</keyword>
<feature type="domain" description="Beta-lactamase-related" evidence="1">
    <location>
        <begin position="3"/>
        <end position="188"/>
    </location>
</feature>
<dbReference type="SUPFAM" id="SSF56601">
    <property type="entry name" value="beta-lactamase/transpeptidase-like"/>
    <property type="match status" value="1"/>
</dbReference>
<evidence type="ECO:0000259" key="2">
    <source>
        <dbReference type="Pfam" id="PF26335"/>
    </source>
</evidence>
<dbReference type="PANTHER" id="PTHR22935">
    <property type="entry name" value="PENICILLIN-BINDING PROTEIN"/>
    <property type="match status" value="1"/>
</dbReference>
<dbReference type="Gene3D" id="3.40.710.10">
    <property type="entry name" value="DD-peptidase/beta-lactamase superfamily"/>
    <property type="match status" value="1"/>
</dbReference>
<evidence type="ECO:0000313" key="3">
    <source>
        <dbReference type="EMBL" id="KAJ4256878.1"/>
    </source>
</evidence>
<dbReference type="Pfam" id="PF26335">
    <property type="entry name" value="ARB_00930_C"/>
    <property type="match status" value="1"/>
</dbReference>
<dbReference type="InterPro" id="IPR051478">
    <property type="entry name" value="Beta-lactamase-like_AB/R"/>
</dbReference>
<dbReference type="InterPro" id="IPR058664">
    <property type="entry name" value="ARB_00930-like_C"/>
</dbReference>
<dbReference type="InterPro" id="IPR001466">
    <property type="entry name" value="Beta-lactam-related"/>
</dbReference>
<comment type="caution">
    <text evidence="3">The sequence shown here is derived from an EMBL/GenBank/DDBJ whole genome shotgun (WGS) entry which is preliminary data.</text>
</comment>
<organism evidence="3 4">
    <name type="scientific">Fusarium torreyae</name>
    <dbReference type="NCBI Taxonomy" id="1237075"/>
    <lineage>
        <taxon>Eukaryota</taxon>
        <taxon>Fungi</taxon>
        <taxon>Dikarya</taxon>
        <taxon>Ascomycota</taxon>
        <taxon>Pezizomycotina</taxon>
        <taxon>Sordariomycetes</taxon>
        <taxon>Hypocreomycetidae</taxon>
        <taxon>Hypocreales</taxon>
        <taxon>Nectriaceae</taxon>
        <taxon>Fusarium</taxon>
    </lineage>
</organism>
<dbReference type="PANTHER" id="PTHR22935:SF97">
    <property type="entry name" value="BETA-LACTAMASE-RELATED DOMAIN-CONTAINING PROTEIN"/>
    <property type="match status" value="1"/>
</dbReference>
<proteinExistence type="predicted"/>
<evidence type="ECO:0008006" key="5">
    <source>
        <dbReference type="Google" id="ProtNLM"/>
    </source>
</evidence>
<evidence type="ECO:0000259" key="1">
    <source>
        <dbReference type="Pfam" id="PF00144"/>
    </source>
</evidence>
<accession>A0A9W8VCF2</accession>